<dbReference type="Gene3D" id="3.80.10.10">
    <property type="entry name" value="Ribonuclease Inhibitor"/>
    <property type="match status" value="1"/>
</dbReference>
<dbReference type="PANTHER" id="PTHR24366">
    <property type="entry name" value="IG(IMMUNOGLOBULIN) AND LRR(LEUCINE RICH REPEAT) DOMAINS"/>
    <property type="match status" value="1"/>
</dbReference>
<reference evidence="4" key="1">
    <citation type="journal article" date="2008" name="Nature">
        <title>The amphioxus genome and the evolution of the chordate karyotype.</title>
        <authorList>
            <consortium name="US DOE Joint Genome Institute (JGI-PGF)"/>
            <person name="Putnam N.H."/>
            <person name="Butts T."/>
            <person name="Ferrier D.E.K."/>
            <person name="Furlong R.F."/>
            <person name="Hellsten U."/>
            <person name="Kawashima T."/>
            <person name="Robinson-Rechavi M."/>
            <person name="Shoguchi E."/>
            <person name="Terry A."/>
            <person name="Yu J.-K."/>
            <person name="Benito-Gutierrez E.L."/>
            <person name="Dubchak I."/>
            <person name="Garcia-Fernandez J."/>
            <person name="Gibson-Brown J.J."/>
            <person name="Grigoriev I.V."/>
            <person name="Horton A.C."/>
            <person name="de Jong P.J."/>
            <person name="Jurka J."/>
            <person name="Kapitonov V.V."/>
            <person name="Kohara Y."/>
            <person name="Kuroki Y."/>
            <person name="Lindquist E."/>
            <person name="Lucas S."/>
            <person name="Osoegawa K."/>
            <person name="Pennacchio L.A."/>
            <person name="Salamov A.A."/>
            <person name="Satou Y."/>
            <person name="Sauka-Spengler T."/>
            <person name="Schmutz J."/>
            <person name="Shin-I T."/>
            <person name="Toyoda A."/>
            <person name="Bronner-Fraser M."/>
            <person name="Fujiyama A."/>
            <person name="Holland L.Z."/>
            <person name="Holland P.W.H."/>
            <person name="Satoh N."/>
            <person name="Rokhsar D.S."/>
        </authorList>
    </citation>
    <scope>NUCLEOTIDE SEQUENCE [LARGE SCALE GENOMIC DNA]</scope>
    <source>
        <strain evidence="4">S238N-H82</strain>
        <tissue evidence="4">Testes</tissue>
    </source>
</reference>
<organism>
    <name type="scientific">Branchiostoma floridae</name>
    <name type="common">Florida lancelet</name>
    <name type="synonym">Amphioxus</name>
    <dbReference type="NCBI Taxonomy" id="7739"/>
    <lineage>
        <taxon>Eukaryota</taxon>
        <taxon>Metazoa</taxon>
        <taxon>Chordata</taxon>
        <taxon>Cephalochordata</taxon>
        <taxon>Leptocardii</taxon>
        <taxon>Amphioxiformes</taxon>
        <taxon>Branchiostomatidae</taxon>
        <taxon>Branchiostoma</taxon>
    </lineage>
</organism>
<gene>
    <name evidence="4" type="ORF">BRAFLDRAFT_83045</name>
</gene>
<accession>C3ZTS0</accession>
<keyword evidence="3" id="KW-1133">Transmembrane helix</keyword>
<evidence type="ECO:0000256" key="3">
    <source>
        <dbReference type="SAM" id="Phobius"/>
    </source>
</evidence>
<keyword evidence="2" id="KW-0677">Repeat</keyword>
<evidence type="ECO:0000256" key="1">
    <source>
        <dbReference type="ARBA" id="ARBA00022614"/>
    </source>
</evidence>
<evidence type="ECO:0000256" key="2">
    <source>
        <dbReference type="ARBA" id="ARBA00022737"/>
    </source>
</evidence>
<keyword evidence="3" id="KW-0812">Transmembrane</keyword>
<feature type="transmembrane region" description="Helical" evidence="3">
    <location>
        <begin position="496"/>
        <end position="519"/>
    </location>
</feature>
<dbReference type="SUPFAM" id="SSF52058">
    <property type="entry name" value="L domain-like"/>
    <property type="match status" value="1"/>
</dbReference>
<proteinExistence type="predicted"/>
<evidence type="ECO:0000313" key="4">
    <source>
        <dbReference type="EMBL" id="EEN44068.1"/>
    </source>
</evidence>
<dbReference type="eggNOG" id="KOG4237">
    <property type="taxonomic scope" value="Eukaryota"/>
</dbReference>
<dbReference type="PANTHER" id="PTHR24366:SF96">
    <property type="entry name" value="LEUCINE RICH REPEAT CONTAINING 53"/>
    <property type="match status" value="1"/>
</dbReference>
<dbReference type="Pfam" id="PF13855">
    <property type="entry name" value="LRR_8"/>
    <property type="match status" value="1"/>
</dbReference>
<name>C3ZTS0_BRAFL</name>
<dbReference type="InterPro" id="IPR003591">
    <property type="entry name" value="Leu-rich_rpt_typical-subtyp"/>
</dbReference>
<dbReference type="EMBL" id="GG666679">
    <property type="protein sequence ID" value="EEN44068.1"/>
    <property type="molecule type" value="Genomic_DNA"/>
</dbReference>
<dbReference type="InterPro" id="IPR032675">
    <property type="entry name" value="LRR_dom_sf"/>
</dbReference>
<dbReference type="SMART" id="SM00369">
    <property type="entry name" value="LRR_TYP"/>
    <property type="match status" value="4"/>
</dbReference>
<protein>
    <submittedName>
        <fullName evidence="4">Uncharacterized protein</fullName>
    </submittedName>
</protein>
<dbReference type="InParanoid" id="C3ZTS0"/>
<dbReference type="PROSITE" id="PS51450">
    <property type="entry name" value="LRR"/>
    <property type="match status" value="1"/>
</dbReference>
<keyword evidence="3" id="KW-0472">Membrane</keyword>
<keyword evidence="1" id="KW-0433">Leucine-rich repeat</keyword>
<sequence>MASQSEYVRLIQYVSSARTIPQHVWIACECVNNSTATRTPEFPQLISYMQAHVDLHVVAVVGYPMGLLSANTLEGIDPQSTTLALIKCEITAIEENALASTFNLWTMLLDFNNLTHVKQHSFSGVKNLRVLSLASNKIARMNAGCFMDLGLLEILNLQNNHLQTVDPGWFTGLRHLKHLNLELNNIVVIPPGAFEHLLNYIDGLYLGEKLSFLDGESFWGLRNVKMIHVVGTRLTMFDNTVVREEAWSLSLHNHGGVQDSHHIRRQDVSFKVSNYLICITHDPSNNEQAMGWALALSNSDPRQVTTECGLRDIQMEKLEMSSRFLVLIKTGKENSPHDDIAHFRQAWEHSGGLVVALQGGLRLSMALLFEGNSTMRALVVTLDSTKHNTSTNSSAAESKCPNNVSPQNDINITCYILTEINSSRLEVNVLQQQIQYNETCRNDSNWPASHRTPVLKNQTKTMLMSQHQTTVVPSTSTQQGFIRPGQDNNTQPLIPIHIAAVVLLVLLSCLVLTLIAALLKRSGLSNKKAVRVRKALRAPGRARSSSVPVISHTHSDWSHRKLVSCRSLPIFLNTIEPNYCEISDDDVTASHTYWEILDDGQTDLIRSASLPALESSPASWSQDLVSCRSLPAVLPSIEPTYHNMPDSDDNIPLSYYGIAVDLTLPSVGVEGESRNIYHGSRTGLSHLQTSTSRRTNMNERSKSLRVTFYRNVENSTHDHHCSFGRSFHNLKPTSRRHTALYGTSGSQSVAFNRNVENSADYYGSVDRISCNFQSRSSRHAILYGKSESHRVTVYGKANSI</sequence>
<dbReference type="AlphaFoldDB" id="C3ZTS0"/>
<dbReference type="InterPro" id="IPR001611">
    <property type="entry name" value="Leu-rich_rpt"/>
</dbReference>